<dbReference type="SMART" id="SM00220">
    <property type="entry name" value="S_TKc"/>
    <property type="match status" value="1"/>
</dbReference>
<keyword evidence="1" id="KW-0808">Transferase</keyword>
<evidence type="ECO:0000259" key="7">
    <source>
        <dbReference type="PROSITE" id="PS50011"/>
    </source>
</evidence>
<keyword evidence="3 8" id="KW-0418">Kinase</keyword>
<dbReference type="InterPro" id="IPR008271">
    <property type="entry name" value="Ser/Thr_kinase_AS"/>
</dbReference>
<comment type="caution">
    <text evidence="8">The sequence shown here is derived from an EMBL/GenBank/DDBJ whole genome shotgun (WGS) entry which is preliminary data.</text>
</comment>
<evidence type="ECO:0000256" key="1">
    <source>
        <dbReference type="ARBA" id="ARBA00022679"/>
    </source>
</evidence>
<organism evidence="8 9">
    <name type="scientific">Actinomadura yumaensis</name>
    <dbReference type="NCBI Taxonomy" id="111807"/>
    <lineage>
        <taxon>Bacteria</taxon>
        <taxon>Bacillati</taxon>
        <taxon>Actinomycetota</taxon>
        <taxon>Actinomycetes</taxon>
        <taxon>Streptosporangiales</taxon>
        <taxon>Thermomonosporaceae</taxon>
        <taxon>Actinomadura</taxon>
    </lineage>
</organism>
<protein>
    <submittedName>
        <fullName evidence="8">Serine/threonine-protein kinase</fullName>
    </submittedName>
</protein>
<dbReference type="InterPro" id="IPR017441">
    <property type="entry name" value="Protein_kinase_ATP_BS"/>
</dbReference>
<feature type="compositionally biased region" description="Pro residues" evidence="6">
    <location>
        <begin position="332"/>
        <end position="349"/>
    </location>
</feature>
<feature type="domain" description="Protein kinase" evidence="7">
    <location>
        <begin position="29"/>
        <end position="285"/>
    </location>
</feature>
<dbReference type="Gene3D" id="1.10.510.10">
    <property type="entry name" value="Transferase(Phosphotransferase) domain 1"/>
    <property type="match status" value="1"/>
</dbReference>
<dbReference type="PROSITE" id="PS00107">
    <property type="entry name" value="PROTEIN_KINASE_ATP"/>
    <property type="match status" value="1"/>
</dbReference>
<dbReference type="SUPFAM" id="SSF56112">
    <property type="entry name" value="Protein kinase-like (PK-like)"/>
    <property type="match status" value="1"/>
</dbReference>
<keyword evidence="4 5" id="KW-0067">ATP-binding</keyword>
<dbReference type="PROSITE" id="PS00108">
    <property type="entry name" value="PROTEIN_KINASE_ST"/>
    <property type="match status" value="1"/>
</dbReference>
<dbReference type="Proteomes" id="UP001596380">
    <property type="component" value="Unassembled WGS sequence"/>
</dbReference>
<dbReference type="PANTHER" id="PTHR43289">
    <property type="entry name" value="MITOGEN-ACTIVATED PROTEIN KINASE KINASE KINASE 20-RELATED"/>
    <property type="match status" value="1"/>
</dbReference>
<dbReference type="RefSeq" id="WP_309239731.1">
    <property type="nucleotide sequence ID" value="NZ_JBHSXS010000044.1"/>
</dbReference>
<evidence type="ECO:0000313" key="9">
    <source>
        <dbReference type="Proteomes" id="UP001596380"/>
    </source>
</evidence>
<dbReference type="InterPro" id="IPR011009">
    <property type="entry name" value="Kinase-like_dom_sf"/>
</dbReference>
<dbReference type="EMBL" id="JBHSXS010000044">
    <property type="protein sequence ID" value="MFC6885869.1"/>
    <property type="molecule type" value="Genomic_DNA"/>
</dbReference>
<gene>
    <name evidence="8" type="ORF">ACFQKB_39345</name>
</gene>
<keyword evidence="2 5" id="KW-0547">Nucleotide-binding</keyword>
<accession>A0ABW2CVS0</accession>
<evidence type="ECO:0000256" key="2">
    <source>
        <dbReference type="ARBA" id="ARBA00022741"/>
    </source>
</evidence>
<evidence type="ECO:0000256" key="3">
    <source>
        <dbReference type="ARBA" id="ARBA00022777"/>
    </source>
</evidence>
<dbReference type="PROSITE" id="PS50011">
    <property type="entry name" value="PROTEIN_KINASE_DOM"/>
    <property type="match status" value="1"/>
</dbReference>
<evidence type="ECO:0000256" key="6">
    <source>
        <dbReference type="SAM" id="MobiDB-lite"/>
    </source>
</evidence>
<dbReference type="Gene3D" id="3.30.200.20">
    <property type="entry name" value="Phosphorylase Kinase, domain 1"/>
    <property type="match status" value="1"/>
</dbReference>
<dbReference type="Pfam" id="PF00069">
    <property type="entry name" value="Pkinase"/>
    <property type="match status" value="1"/>
</dbReference>
<feature type="binding site" evidence="5">
    <location>
        <position position="57"/>
    </location>
    <ligand>
        <name>ATP</name>
        <dbReference type="ChEBI" id="CHEBI:30616"/>
    </ligand>
</feature>
<dbReference type="InterPro" id="IPR000719">
    <property type="entry name" value="Prot_kinase_dom"/>
</dbReference>
<feature type="region of interest" description="Disordered" evidence="6">
    <location>
        <begin position="329"/>
        <end position="353"/>
    </location>
</feature>
<reference evidence="9" key="1">
    <citation type="journal article" date="2019" name="Int. J. Syst. Evol. Microbiol.">
        <title>The Global Catalogue of Microorganisms (GCM) 10K type strain sequencing project: providing services to taxonomists for standard genome sequencing and annotation.</title>
        <authorList>
            <consortium name="The Broad Institute Genomics Platform"/>
            <consortium name="The Broad Institute Genome Sequencing Center for Infectious Disease"/>
            <person name="Wu L."/>
            <person name="Ma J."/>
        </authorList>
    </citation>
    <scope>NUCLEOTIDE SEQUENCE [LARGE SCALE GENOMIC DNA]</scope>
    <source>
        <strain evidence="9">JCM 3369</strain>
    </source>
</reference>
<dbReference type="GO" id="GO:0016301">
    <property type="term" value="F:kinase activity"/>
    <property type="evidence" value="ECO:0007669"/>
    <property type="project" value="UniProtKB-KW"/>
</dbReference>
<dbReference type="PANTHER" id="PTHR43289:SF34">
    <property type="entry name" value="SERINE_THREONINE-PROTEIN KINASE YBDM-RELATED"/>
    <property type="match status" value="1"/>
</dbReference>
<dbReference type="CDD" id="cd14014">
    <property type="entry name" value="STKc_PknB_like"/>
    <property type="match status" value="1"/>
</dbReference>
<sequence>MHGHTQFGGPLPSGTRPLASGDPASIGPYVLLGGLGQGGMGAVYLAADGAGRRVAVKVVRSELAADPAYRARFHDEVRHARRVASFCTAAVLDHGEDAGRPYLVTEYVDGAPLSDHIGEHGALPAGTLHGVAVGVAAALTAIHSAGLVHRDLKPANVLLSISGPRVIDFGIARGVGEGSGHTGSGVVVGSPGWISPEQVRTGEVTPASDVFAWGCLVGFAGIGRHPFDGADPRATSDPLVMAYRAQERLYDLGDLAEPLRTLVARALSPDPRARPAAQDLLLALVGGTPRPREPEAAATPEAYASFEPPLDILTAAGQSIDATWRPEDLPLWTPPGEPLPPPAAPPPVDPAAAGRGRTRAWIRRGVTLTVLGGVGAAGLAIHLERARPAEGEFGRPARDGEFTFEAAPPECDVKVKGVRAQDGKLCRLRLTVTNTGVSARVLDPAEQRLRGSTGSGEGAIALFKGTVPNARSKLPVRSVATGASFTGVLVYDVPPGFSPSAVELHVDGSSKGVRLPLP</sequence>
<name>A0ABW2CVS0_9ACTN</name>
<keyword evidence="9" id="KW-1185">Reference proteome</keyword>
<proteinExistence type="predicted"/>
<evidence type="ECO:0000256" key="5">
    <source>
        <dbReference type="PROSITE-ProRule" id="PRU10141"/>
    </source>
</evidence>
<evidence type="ECO:0000313" key="8">
    <source>
        <dbReference type="EMBL" id="MFC6885869.1"/>
    </source>
</evidence>
<evidence type="ECO:0000256" key="4">
    <source>
        <dbReference type="ARBA" id="ARBA00022840"/>
    </source>
</evidence>